<evidence type="ECO:0000313" key="1">
    <source>
        <dbReference type="EMBL" id="SFU26022.1"/>
    </source>
</evidence>
<evidence type="ECO:0000313" key="2">
    <source>
        <dbReference type="Proteomes" id="UP000198844"/>
    </source>
</evidence>
<dbReference type="Proteomes" id="UP000198844">
    <property type="component" value="Unassembled WGS sequence"/>
</dbReference>
<sequence length="102" mass="11401">MGALLMLGDETRDHRYFDHALNLELVYHLRNGIAHGNTFNITDEGKKRSAKHPAHNRNAAVKSPLGTVYEIMPNLTGPVLFDFIGAADVIDILRSVEVYLSR</sequence>
<dbReference type="AlphaFoldDB" id="A0A1I7EQ15"/>
<protein>
    <submittedName>
        <fullName evidence="1">Uncharacterized protein</fullName>
    </submittedName>
</protein>
<organism evidence="1 2">
    <name type="scientific">Paraburkholderia aspalathi</name>
    <dbReference type="NCBI Taxonomy" id="1324617"/>
    <lineage>
        <taxon>Bacteria</taxon>
        <taxon>Pseudomonadati</taxon>
        <taxon>Pseudomonadota</taxon>
        <taxon>Betaproteobacteria</taxon>
        <taxon>Burkholderiales</taxon>
        <taxon>Burkholderiaceae</taxon>
        <taxon>Paraburkholderia</taxon>
    </lineage>
</organism>
<dbReference type="OrthoDB" id="8479397at2"/>
<reference evidence="1 2" key="1">
    <citation type="submission" date="2016-10" db="EMBL/GenBank/DDBJ databases">
        <authorList>
            <person name="de Groot N.N."/>
        </authorList>
    </citation>
    <scope>NUCLEOTIDE SEQUENCE [LARGE SCALE GENOMIC DNA]</scope>
    <source>
        <strain evidence="1 2">LMG 27731</strain>
    </source>
</reference>
<dbReference type="RefSeq" id="WP_093646315.1">
    <property type="nucleotide sequence ID" value="NZ_FPBH01000045.1"/>
</dbReference>
<name>A0A1I7EQ15_9BURK</name>
<accession>A0A1I7EQ15</accession>
<gene>
    <name evidence="1" type="ORF">SAMN05192563_104545</name>
</gene>
<proteinExistence type="predicted"/>
<dbReference type="EMBL" id="FPBH01000045">
    <property type="protein sequence ID" value="SFU26022.1"/>
    <property type="molecule type" value="Genomic_DNA"/>
</dbReference>